<keyword evidence="2" id="KW-1185">Reference proteome</keyword>
<dbReference type="EMBL" id="JAIXMP010000012">
    <property type="protein sequence ID" value="KAI9264313.1"/>
    <property type="molecule type" value="Genomic_DNA"/>
</dbReference>
<comment type="caution">
    <text evidence="1">The sequence shown here is derived from an EMBL/GenBank/DDBJ whole genome shotgun (WGS) entry which is preliminary data.</text>
</comment>
<protein>
    <submittedName>
        <fullName evidence="1">Uncharacterized protein</fullName>
    </submittedName>
</protein>
<evidence type="ECO:0000313" key="1">
    <source>
        <dbReference type="EMBL" id="KAI9264313.1"/>
    </source>
</evidence>
<reference evidence="1" key="1">
    <citation type="journal article" date="2022" name="IScience">
        <title>Evolution of zygomycete secretomes and the origins of terrestrial fungal ecologies.</title>
        <authorList>
            <person name="Chang Y."/>
            <person name="Wang Y."/>
            <person name="Mondo S."/>
            <person name="Ahrendt S."/>
            <person name="Andreopoulos W."/>
            <person name="Barry K."/>
            <person name="Beard J."/>
            <person name="Benny G.L."/>
            <person name="Blankenship S."/>
            <person name="Bonito G."/>
            <person name="Cuomo C."/>
            <person name="Desiro A."/>
            <person name="Gervers K.A."/>
            <person name="Hundley H."/>
            <person name="Kuo A."/>
            <person name="LaButti K."/>
            <person name="Lang B.F."/>
            <person name="Lipzen A."/>
            <person name="O'Donnell K."/>
            <person name="Pangilinan J."/>
            <person name="Reynolds N."/>
            <person name="Sandor L."/>
            <person name="Smith M.E."/>
            <person name="Tsang A."/>
            <person name="Grigoriev I.V."/>
            <person name="Stajich J.E."/>
            <person name="Spatafora J.W."/>
        </authorList>
    </citation>
    <scope>NUCLEOTIDE SEQUENCE</scope>
    <source>
        <strain evidence="1">RSA 2281</strain>
    </source>
</reference>
<organism evidence="1 2">
    <name type="scientific">Phascolomyces articulosus</name>
    <dbReference type="NCBI Taxonomy" id="60185"/>
    <lineage>
        <taxon>Eukaryota</taxon>
        <taxon>Fungi</taxon>
        <taxon>Fungi incertae sedis</taxon>
        <taxon>Mucoromycota</taxon>
        <taxon>Mucoromycotina</taxon>
        <taxon>Mucoromycetes</taxon>
        <taxon>Mucorales</taxon>
        <taxon>Lichtheimiaceae</taxon>
        <taxon>Phascolomyces</taxon>
    </lineage>
</organism>
<evidence type="ECO:0000313" key="2">
    <source>
        <dbReference type="Proteomes" id="UP001209540"/>
    </source>
</evidence>
<dbReference type="Proteomes" id="UP001209540">
    <property type="component" value="Unassembled WGS sequence"/>
</dbReference>
<reference evidence="1" key="2">
    <citation type="submission" date="2023-02" db="EMBL/GenBank/DDBJ databases">
        <authorList>
            <consortium name="DOE Joint Genome Institute"/>
            <person name="Mondo S.J."/>
            <person name="Chang Y."/>
            <person name="Wang Y."/>
            <person name="Ahrendt S."/>
            <person name="Andreopoulos W."/>
            <person name="Barry K."/>
            <person name="Beard J."/>
            <person name="Benny G.L."/>
            <person name="Blankenship S."/>
            <person name="Bonito G."/>
            <person name="Cuomo C."/>
            <person name="Desiro A."/>
            <person name="Gervers K.A."/>
            <person name="Hundley H."/>
            <person name="Kuo A."/>
            <person name="LaButti K."/>
            <person name="Lang B.F."/>
            <person name="Lipzen A."/>
            <person name="O'Donnell K."/>
            <person name="Pangilinan J."/>
            <person name="Reynolds N."/>
            <person name="Sandor L."/>
            <person name="Smith M.W."/>
            <person name="Tsang A."/>
            <person name="Grigoriev I.V."/>
            <person name="Stajich J.E."/>
            <person name="Spatafora J.W."/>
        </authorList>
    </citation>
    <scope>NUCLEOTIDE SEQUENCE</scope>
    <source>
        <strain evidence="1">RSA 2281</strain>
    </source>
</reference>
<name>A0AAD5PEN3_9FUNG</name>
<dbReference type="AlphaFoldDB" id="A0AAD5PEN3"/>
<accession>A0AAD5PEN3</accession>
<sequence length="144" mass="16597">MTPVAPRISNDVIQHVNNIFENTLSQKKNEEDTQKYHMIDSYRANIYPLSYENIFIMDSNVAGTTLLYRCLAANLDITFKNSNIKLYDVTTFFYDMLIHPLSIHRMSGKELQQEPILNSTNIVKIYGLDSLNISQTVIVKFGEE</sequence>
<proteinExistence type="predicted"/>
<gene>
    <name evidence="1" type="ORF">BDA99DRAFT_537027</name>
</gene>